<dbReference type="Proteomes" id="UP000692954">
    <property type="component" value="Unassembled WGS sequence"/>
</dbReference>
<name>A0A8S1KSQ3_9CILI</name>
<accession>A0A8S1KSQ3</accession>
<protein>
    <submittedName>
        <fullName evidence="1">Uncharacterized protein</fullName>
    </submittedName>
</protein>
<reference evidence="1" key="1">
    <citation type="submission" date="2021-01" db="EMBL/GenBank/DDBJ databases">
        <authorList>
            <consortium name="Genoscope - CEA"/>
            <person name="William W."/>
        </authorList>
    </citation>
    <scope>NUCLEOTIDE SEQUENCE</scope>
</reference>
<dbReference type="AlphaFoldDB" id="A0A8S1KSQ3"/>
<proteinExistence type="predicted"/>
<dbReference type="EMBL" id="CAJJDN010000010">
    <property type="protein sequence ID" value="CAD8056955.1"/>
    <property type="molecule type" value="Genomic_DNA"/>
</dbReference>
<keyword evidence="2" id="KW-1185">Reference proteome</keyword>
<gene>
    <name evidence="1" type="ORF">PSON_ATCC_30995.1.T0100542</name>
</gene>
<evidence type="ECO:0000313" key="1">
    <source>
        <dbReference type="EMBL" id="CAD8056955.1"/>
    </source>
</evidence>
<evidence type="ECO:0000313" key="2">
    <source>
        <dbReference type="Proteomes" id="UP000692954"/>
    </source>
</evidence>
<comment type="caution">
    <text evidence="1">The sequence shown here is derived from an EMBL/GenBank/DDBJ whole genome shotgun (WGS) entry which is preliminary data.</text>
</comment>
<sequence>MGEGCKFFQIQKVQQGSLCSCNMSMIQIIFLYHVQLDLLVRKQQVDLILAQKIINLVKLNLRSTYSDGKVTDFKKKDCQIYNKGFSIITTRQELIDQQIFYYKQLFISIKNYINEKNSYDKINILIYIIIFQQQIINEKNSYDKINILQQIIIFFTIKFYKYKKYSILKSYNNQL</sequence>
<organism evidence="1 2">
    <name type="scientific">Paramecium sonneborni</name>
    <dbReference type="NCBI Taxonomy" id="65129"/>
    <lineage>
        <taxon>Eukaryota</taxon>
        <taxon>Sar</taxon>
        <taxon>Alveolata</taxon>
        <taxon>Ciliophora</taxon>
        <taxon>Intramacronucleata</taxon>
        <taxon>Oligohymenophorea</taxon>
        <taxon>Peniculida</taxon>
        <taxon>Parameciidae</taxon>
        <taxon>Paramecium</taxon>
    </lineage>
</organism>